<dbReference type="AlphaFoldDB" id="K0S7Z3"/>
<proteinExistence type="predicted"/>
<feature type="region of interest" description="Disordered" evidence="1">
    <location>
        <begin position="84"/>
        <end position="119"/>
    </location>
</feature>
<organism evidence="2 3">
    <name type="scientific">Thalassiosira oceanica</name>
    <name type="common">Marine diatom</name>
    <dbReference type="NCBI Taxonomy" id="159749"/>
    <lineage>
        <taxon>Eukaryota</taxon>
        <taxon>Sar</taxon>
        <taxon>Stramenopiles</taxon>
        <taxon>Ochrophyta</taxon>
        <taxon>Bacillariophyta</taxon>
        <taxon>Coscinodiscophyceae</taxon>
        <taxon>Thalassiosirophycidae</taxon>
        <taxon>Thalassiosirales</taxon>
        <taxon>Thalassiosiraceae</taxon>
        <taxon>Thalassiosira</taxon>
    </lineage>
</organism>
<feature type="compositionally biased region" description="Polar residues" evidence="1">
    <location>
        <begin position="93"/>
        <end position="119"/>
    </location>
</feature>
<reference evidence="2 3" key="1">
    <citation type="journal article" date="2012" name="Genome Biol.">
        <title>Genome and low-iron response of an oceanic diatom adapted to chronic iron limitation.</title>
        <authorList>
            <person name="Lommer M."/>
            <person name="Specht M."/>
            <person name="Roy A.S."/>
            <person name="Kraemer L."/>
            <person name="Andreson R."/>
            <person name="Gutowska M.A."/>
            <person name="Wolf J."/>
            <person name="Bergner S.V."/>
            <person name="Schilhabel M.B."/>
            <person name="Klostermeier U.C."/>
            <person name="Beiko R.G."/>
            <person name="Rosenstiel P."/>
            <person name="Hippler M."/>
            <person name="Laroche J."/>
        </authorList>
    </citation>
    <scope>NUCLEOTIDE SEQUENCE [LARGE SCALE GENOMIC DNA]</scope>
    <source>
        <strain evidence="2 3">CCMP1005</strain>
    </source>
</reference>
<dbReference type="EMBL" id="AGNL01035000">
    <property type="protein sequence ID" value="EJK54947.1"/>
    <property type="molecule type" value="Genomic_DNA"/>
</dbReference>
<evidence type="ECO:0000313" key="2">
    <source>
        <dbReference type="EMBL" id="EJK54947.1"/>
    </source>
</evidence>
<evidence type="ECO:0000313" key="3">
    <source>
        <dbReference type="Proteomes" id="UP000266841"/>
    </source>
</evidence>
<feature type="compositionally biased region" description="Polar residues" evidence="1">
    <location>
        <begin position="20"/>
        <end position="31"/>
    </location>
</feature>
<evidence type="ECO:0000256" key="1">
    <source>
        <dbReference type="SAM" id="MobiDB-lite"/>
    </source>
</evidence>
<protein>
    <submittedName>
        <fullName evidence="2">Uncharacterized protein</fullName>
    </submittedName>
</protein>
<feature type="region of interest" description="Disordered" evidence="1">
    <location>
        <begin position="20"/>
        <end position="40"/>
    </location>
</feature>
<keyword evidence="3" id="KW-1185">Reference proteome</keyword>
<name>K0S7Z3_THAOC</name>
<accession>K0S7Z3</accession>
<gene>
    <name evidence="2" type="ORF">THAOC_25378</name>
</gene>
<dbReference type="Proteomes" id="UP000266841">
    <property type="component" value="Unassembled WGS sequence"/>
</dbReference>
<comment type="caution">
    <text evidence="2">The sequence shown here is derived from an EMBL/GenBank/DDBJ whole genome shotgun (WGS) entry which is preliminary data.</text>
</comment>
<feature type="non-terminal residue" evidence="2">
    <location>
        <position position="119"/>
    </location>
</feature>
<sequence>MTLLKKGLNGLKGIGVASLPSVSRSTHQLSVQPKEGNHKGLTVARRQSLVLTAAASQFPVKDMQRVDKVVILYRPQDGVRHAYNRRLTEADDNTAQHGTTSSSGTCRSQQLSSRSTWGV</sequence>